<dbReference type="NCBIfam" id="TIGR04126">
    <property type="entry name" value="PGF_CTERM"/>
    <property type="match status" value="1"/>
</dbReference>
<protein>
    <submittedName>
        <fullName evidence="4">PGF-CTERM sorting domain-containing protein</fullName>
    </submittedName>
</protein>
<feature type="transmembrane region" description="Helical" evidence="3">
    <location>
        <begin position="28"/>
        <end position="47"/>
    </location>
</feature>
<accession>A0ABD5W5F3</accession>
<dbReference type="InterPro" id="IPR026371">
    <property type="entry name" value="PGF_CTERM"/>
</dbReference>
<dbReference type="RefSeq" id="WP_267161513.1">
    <property type="nucleotide sequence ID" value="NZ_CP112972.1"/>
</dbReference>
<feature type="compositionally biased region" description="Acidic residues" evidence="2">
    <location>
        <begin position="1"/>
        <end position="25"/>
    </location>
</feature>
<dbReference type="GO" id="GO:0030115">
    <property type="term" value="C:S-layer"/>
    <property type="evidence" value="ECO:0007669"/>
    <property type="project" value="UniProtKB-SubCell"/>
</dbReference>
<comment type="caution">
    <text evidence="4">The sequence shown here is derived from an EMBL/GenBank/DDBJ whole genome shotgun (WGS) entry which is preliminary data.</text>
</comment>
<keyword evidence="3" id="KW-1133">Transmembrane helix</keyword>
<evidence type="ECO:0000256" key="3">
    <source>
        <dbReference type="SAM" id="Phobius"/>
    </source>
</evidence>
<dbReference type="GO" id="GO:0005886">
    <property type="term" value="C:plasma membrane"/>
    <property type="evidence" value="ECO:0007669"/>
    <property type="project" value="UniProtKB-SubCell"/>
</dbReference>
<keyword evidence="5" id="KW-1185">Reference proteome</keyword>
<dbReference type="NCBIfam" id="TIGR01167">
    <property type="entry name" value="LPXTG_anchor"/>
    <property type="match status" value="1"/>
</dbReference>
<keyword evidence="1" id="KW-0732">Signal</keyword>
<evidence type="ECO:0000256" key="1">
    <source>
        <dbReference type="ARBA" id="ARBA00022729"/>
    </source>
</evidence>
<proteinExistence type="predicted"/>
<keyword evidence="3" id="KW-0472">Membrane</keyword>
<gene>
    <name evidence="4" type="ORF">ACFQQG_12080</name>
</gene>
<evidence type="ECO:0000313" key="5">
    <source>
        <dbReference type="Proteomes" id="UP001596445"/>
    </source>
</evidence>
<evidence type="ECO:0000313" key="4">
    <source>
        <dbReference type="EMBL" id="MFC7058785.1"/>
    </source>
</evidence>
<feature type="region of interest" description="Disordered" evidence="2">
    <location>
        <begin position="1"/>
        <end position="27"/>
    </location>
</feature>
<dbReference type="Proteomes" id="UP001596445">
    <property type="component" value="Unassembled WGS sequence"/>
</dbReference>
<evidence type="ECO:0000256" key="2">
    <source>
        <dbReference type="SAM" id="MobiDB-lite"/>
    </source>
</evidence>
<reference evidence="4 5" key="1">
    <citation type="journal article" date="2019" name="Int. J. Syst. Evol. Microbiol.">
        <title>The Global Catalogue of Microorganisms (GCM) 10K type strain sequencing project: providing services to taxonomists for standard genome sequencing and annotation.</title>
        <authorList>
            <consortium name="The Broad Institute Genomics Platform"/>
            <consortium name="The Broad Institute Genome Sequencing Center for Infectious Disease"/>
            <person name="Wu L."/>
            <person name="Ma J."/>
        </authorList>
    </citation>
    <scope>NUCLEOTIDE SEQUENCE [LARGE SCALE GENOMIC DNA]</scope>
    <source>
        <strain evidence="4 5">JCM 30072</strain>
    </source>
</reference>
<dbReference type="AlphaFoldDB" id="A0ABD5W5F3"/>
<keyword evidence="3" id="KW-0812">Transmembrane</keyword>
<name>A0ABD5W5F3_9EURY</name>
<sequence>MAEDEQSETVSEADESTETAEDTDGDGAGFGIVVGLLALVAAALLSVRRRNSRE</sequence>
<organism evidence="4 5">
    <name type="scientific">Halovenus salina</name>
    <dbReference type="NCBI Taxonomy" id="1510225"/>
    <lineage>
        <taxon>Archaea</taxon>
        <taxon>Methanobacteriati</taxon>
        <taxon>Methanobacteriota</taxon>
        <taxon>Stenosarchaea group</taxon>
        <taxon>Halobacteria</taxon>
        <taxon>Halobacteriales</taxon>
        <taxon>Haloarculaceae</taxon>
        <taxon>Halovenus</taxon>
    </lineage>
</organism>
<dbReference type="EMBL" id="JBHSZI010000001">
    <property type="protein sequence ID" value="MFC7058785.1"/>
    <property type="molecule type" value="Genomic_DNA"/>
</dbReference>
<dbReference type="GeneID" id="76630821"/>